<gene>
    <name evidence="1" type="ORF">BV25DRAFT_1920826</name>
</gene>
<organism evidence="1 2">
    <name type="scientific">Artomyces pyxidatus</name>
    <dbReference type="NCBI Taxonomy" id="48021"/>
    <lineage>
        <taxon>Eukaryota</taxon>
        <taxon>Fungi</taxon>
        <taxon>Dikarya</taxon>
        <taxon>Basidiomycota</taxon>
        <taxon>Agaricomycotina</taxon>
        <taxon>Agaricomycetes</taxon>
        <taxon>Russulales</taxon>
        <taxon>Auriscalpiaceae</taxon>
        <taxon>Artomyces</taxon>
    </lineage>
</organism>
<reference evidence="1" key="2">
    <citation type="journal article" date="2022" name="New Phytol.">
        <title>Evolutionary transition to the ectomycorrhizal habit in the genomes of a hyperdiverse lineage of mushroom-forming fungi.</title>
        <authorList>
            <person name="Looney B."/>
            <person name="Miyauchi S."/>
            <person name="Morin E."/>
            <person name="Drula E."/>
            <person name="Courty P.E."/>
            <person name="Kohler A."/>
            <person name="Kuo A."/>
            <person name="LaButti K."/>
            <person name="Pangilinan J."/>
            <person name="Lipzen A."/>
            <person name="Riley R."/>
            <person name="Andreopoulos W."/>
            <person name="He G."/>
            <person name="Johnson J."/>
            <person name="Nolan M."/>
            <person name="Tritt A."/>
            <person name="Barry K.W."/>
            <person name="Grigoriev I.V."/>
            <person name="Nagy L.G."/>
            <person name="Hibbett D."/>
            <person name="Henrissat B."/>
            <person name="Matheny P.B."/>
            <person name="Labbe J."/>
            <person name="Martin F.M."/>
        </authorList>
    </citation>
    <scope>NUCLEOTIDE SEQUENCE</scope>
    <source>
        <strain evidence="1">HHB10654</strain>
    </source>
</reference>
<sequence>MARTYKVVVHLAVPFNSASDVRAEFNTSPPPYAATVIPYTITTTSTSETPWYPPTPPPTPSIPPTAARYPEDWHPPSPFALFSRNPHIFVHVDKTVSPARPGMVKHVILWLKQVLNARFACLSLNHNLHHFSTGITHLSRVLGKEHKDIMHVLLGYPSQTAATYAPSTLQYFENALDEFHANKDIFEQLGVHHNFNLPKLHALLHYVASIKDFGTTDNYSSEYTECLQIDFAKDAYRATNHKDEYPQMTLWLLWWEKMQWHALYIQWQINGKPVIGTLELPRIPCRMCIKIA</sequence>
<evidence type="ECO:0000313" key="2">
    <source>
        <dbReference type="Proteomes" id="UP000814140"/>
    </source>
</evidence>
<dbReference type="Proteomes" id="UP000814140">
    <property type="component" value="Unassembled WGS sequence"/>
</dbReference>
<proteinExistence type="predicted"/>
<comment type="caution">
    <text evidence="1">The sequence shown here is derived from an EMBL/GenBank/DDBJ whole genome shotgun (WGS) entry which is preliminary data.</text>
</comment>
<evidence type="ECO:0000313" key="1">
    <source>
        <dbReference type="EMBL" id="KAI0056692.1"/>
    </source>
</evidence>
<protein>
    <submittedName>
        <fullName evidence="1">Uncharacterized protein</fullName>
    </submittedName>
</protein>
<reference evidence="1" key="1">
    <citation type="submission" date="2021-03" db="EMBL/GenBank/DDBJ databases">
        <authorList>
            <consortium name="DOE Joint Genome Institute"/>
            <person name="Ahrendt S."/>
            <person name="Looney B.P."/>
            <person name="Miyauchi S."/>
            <person name="Morin E."/>
            <person name="Drula E."/>
            <person name="Courty P.E."/>
            <person name="Chicoki N."/>
            <person name="Fauchery L."/>
            <person name="Kohler A."/>
            <person name="Kuo A."/>
            <person name="Labutti K."/>
            <person name="Pangilinan J."/>
            <person name="Lipzen A."/>
            <person name="Riley R."/>
            <person name="Andreopoulos W."/>
            <person name="He G."/>
            <person name="Johnson J."/>
            <person name="Barry K.W."/>
            <person name="Grigoriev I.V."/>
            <person name="Nagy L."/>
            <person name="Hibbett D."/>
            <person name="Henrissat B."/>
            <person name="Matheny P.B."/>
            <person name="Labbe J."/>
            <person name="Martin F."/>
        </authorList>
    </citation>
    <scope>NUCLEOTIDE SEQUENCE</scope>
    <source>
        <strain evidence="1">HHB10654</strain>
    </source>
</reference>
<name>A0ACB8SKB1_9AGAM</name>
<dbReference type="EMBL" id="MU277260">
    <property type="protein sequence ID" value="KAI0056692.1"/>
    <property type="molecule type" value="Genomic_DNA"/>
</dbReference>
<keyword evidence="2" id="KW-1185">Reference proteome</keyword>
<accession>A0ACB8SKB1</accession>